<keyword evidence="5" id="KW-1185">Reference proteome</keyword>
<evidence type="ECO:0000256" key="1">
    <source>
        <dbReference type="ARBA" id="ARBA00022553"/>
    </source>
</evidence>
<keyword evidence="2" id="KW-0677">Repeat</keyword>
<evidence type="ECO:0000313" key="4">
    <source>
        <dbReference type="EMBL" id="KAK3096123.1"/>
    </source>
</evidence>
<sequence length="811" mass="92461">MAKEDVQKCLEWLLNEQNELENSSFGFCKAEVGDSSVRHRSRAGDVTKYRSNIQRLMTRHSLTSKRSSCLEVLQGISRLEEQIQSLTSDFDAKALHLVNLQENNKEKGALSLSNDSLVKTAQNCNSAVKKNWRWISTMMECSHVHLLNASAYHQFFHEVEEVEYWMNTTLSRIHLTFDRSKLNGERNDVQIISDEMKDTLKAYLQWQGKVENLFERAKDIVPLQKRIESVSQPLPVTALTDYKTNEIEIIEGETLTLLDSSKRESWLVENSRKQSCHVPAAIILIPAPSGEAVDAAIGLRMQLLALWTTSIKRLGYQMIAFMTLVFRDWTPEEIMMLQNLTPKEKEALTRVLDNIDQSLDKNWNGYGDYQKLQEKILQLRMIMESQDGSGKISDSEELSTLVIQIKSLDDLLASYRDFWAYWETFKVIVELLREPKHLLVCDKWDQLKFVTTAHFVKFWDTTLDLQLEDITREGLAITLHEKPKEPLPAPPKRQVEEMAIQEVQDIQVCEVQPLQHAAEETTQMSTEEYETFNAHETTTEMTTDEVSSSMEEEQSTYVILGVTDPRNDKDLTVQEATAMGLLDQAAGVFFNPLTKENMTIIEAMNEGLILFKLTSRKKIRQEEKSYGILTIKTTKENRPFTIRKVIDPKTEEELTTSQATERGILNIKNSTYVTETGETISIYDAIHSGLIIADYQNGGEHTPDASVEMKTYSVHGVMDLKQKKKVPFSEAQDRGLLDGETGEFLNTATNERIPITDAIIKGFIKARVVTDTSKLNIDPERQMVVEKFSSAKDKILTKIKASKAFQGALTK</sequence>
<name>A0AA89C210_PINIB</name>
<dbReference type="AlphaFoldDB" id="A0AA89C210"/>
<dbReference type="Proteomes" id="UP001186944">
    <property type="component" value="Unassembled WGS sequence"/>
</dbReference>
<reference evidence="4" key="1">
    <citation type="submission" date="2019-08" db="EMBL/GenBank/DDBJ databases">
        <title>The improved chromosome-level genome for the pearl oyster Pinctada fucata martensii using PacBio sequencing and Hi-C.</title>
        <authorList>
            <person name="Zheng Z."/>
        </authorList>
    </citation>
    <scope>NUCLEOTIDE SEQUENCE</scope>
    <source>
        <strain evidence="4">ZZ-2019</strain>
        <tissue evidence="4">Adductor muscle</tissue>
    </source>
</reference>
<accession>A0AA89C210</accession>
<evidence type="ECO:0000259" key="3">
    <source>
        <dbReference type="Pfam" id="PF17902"/>
    </source>
</evidence>
<keyword evidence="1" id="KW-0597">Phosphoprotein</keyword>
<dbReference type="Pfam" id="PF17902">
    <property type="entry name" value="SH3_10"/>
    <property type="match status" value="1"/>
</dbReference>
<feature type="domain" description="Desmoplakin SH3" evidence="3">
    <location>
        <begin position="222"/>
        <end position="286"/>
    </location>
</feature>
<protein>
    <recommendedName>
        <fullName evidence="3">Desmoplakin SH3 domain-containing protein</fullName>
    </recommendedName>
</protein>
<dbReference type="PANTHER" id="PTHR23169">
    <property type="entry name" value="ENVOPLAKIN"/>
    <property type="match status" value="1"/>
</dbReference>
<comment type="caution">
    <text evidence="4">The sequence shown here is derived from an EMBL/GenBank/DDBJ whole genome shotgun (WGS) entry which is preliminary data.</text>
</comment>
<dbReference type="InterPro" id="IPR035915">
    <property type="entry name" value="Plakin_repeat_sf"/>
</dbReference>
<dbReference type="SUPFAM" id="SSF75399">
    <property type="entry name" value="Plakin repeat"/>
    <property type="match status" value="1"/>
</dbReference>
<dbReference type="Gene3D" id="2.30.30.40">
    <property type="entry name" value="SH3 Domains"/>
    <property type="match status" value="1"/>
</dbReference>
<proteinExistence type="predicted"/>
<dbReference type="SMART" id="SM00250">
    <property type="entry name" value="PLEC"/>
    <property type="match status" value="3"/>
</dbReference>
<dbReference type="EMBL" id="VSWD01000008">
    <property type="protein sequence ID" value="KAK3096123.1"/>
    <property type="molecule type" value="Genomic_DNA"/>
</dbReference>
<dbReference type="InterPro" id="IPR043197">
    <property type="entry name" value="Plakin"/>
</dbReference>
<dbReference type="InterPro" id="IPR041615">
    <property type="entry name" value="Desmoplakin_SH3"/>
</dbReference>
<organism evidence="4 5">
    <name type="scientific">Pinctada imbricata</name>
    <name type="common">Atlantic pearl-oyster</name>
    <name type="synonym">Pinctada martensii</name>
    <dbReference type="NCBI Taxonomy" id="66713"/>
    <lineage>
        <taxon>Eukaryota</taxon>
        <taxon>Metazoa</taxon>
        <taxon>Spiralia</taxon>
        <taxon>Lophotrochozoa</taxon>
        <taxon>Mollusca</taxon>
        <taxon>Bivalvia</taxon>
        <taxon>Autobranchia</taxon>
        <taxon>Pteriomorphia</taxon>
        <taxon>Pterioida</taxon>
        <taxon>Pterioidea</taxon>
        <taxon>Pteriidae</taxon>
        <taxon>Pinctada</taxon>
    </lineage>
</organism>
<dbReference type="GO" id="GO:0005856">
    <property type="term" value="C:cytoskeleton"/>
    <property type="evidence" value="ECO:0007669"/>
    <property type="project" value="InterPro"/>
</dbReference>
<gene>
    <name evidence="4" type="ORF">FSP39_023476</name>
</gene>
<dbReference type="Gene3D" id="3.90.1290.10">
    <property type="entry name" value="Plakin repeat"/>
    <property type="match status" value="1"/>
</dbReference>
<dbReference type="Gene3D" id="1.20.58.60">
    <property type="match status" value="1"/>
</dbReference>
<dbReference type="GO" id="GO:0045104">
    <property type="term" value="P:intermediate filament cytoskeleton organization"/>
    <property type="evidence" value="ECO:0007669"/>
    <property type="project" value="InterPro"/>
</dbReference>
<evidence type="ECO:0000313" key="5">
    <source>
        <dbReference type="Proteomes" id="UP001186944"/>
    </source>
</evidence>
<dbReference type="SUPFAM" id="SSF46966">
    <property type="entry name" value="Spectrin repeat"/>
    <property type="match status" value="1"/>
</dbReference>
<evidence type="ECO:0000256" key="2">
    <source>
        <dbReference type="ARBA" id="ARBA00022737"/>
    </source>
</evidence>
<dbReference type="InterPro" id="IPR001101">
    <property type="entry name" value="Plectin_repeat"/>
</dbReference>